<sequence length="722" mass="83291">MYKDFEKYWSKLKKQFQLLLAASIVIPLVAGVLLLLSIANIAHLSITFAFWIVYTVSIASLLMLWNSKLFWNNQKLIQFLHHKYPDLEYSLSIFFQKDINSLGKLQQAKIFKQLPSIQNITFPIPLRKVFILLVFSGLLYFASFNYQMEKPSGIQLTSIENKAEVEVDSANQNEVGNFAYQLKVYPPSYTALRSFEWQGNKKIPEGSRLVFTNQGNINFDLIWQNQYEFKLTDNQSKTFFLNQSSIFQIDYLQNDDSISLKPEILEMKRDEPPILSTNLKENRHEVRWEDLDKDFNLNLTLQDDYGIGSTDIIMTLSRGEGEAVKFREMKQSIRGISQKLQRQQKSISLPMDTFDLEPGDELYFYFSAKDNKKPKANTGKTDVYFLSIADTVESEPVEYEGFALTNEAEYFKSQRQIIIDTEKLLEEQNQISQNEFEQRSNSIGADQKLLRLRYGVFLGEEYETTGGLGEVDHTGHDHGAIEGEDDEHEGHDHDEQESESNFSNPIYNETPELEAYVHAHDESELSTFLDANVKAKLKAALTNMWEAELYLRTYKPKEALPFEYEALKLIKEVKRASRIYVERMGFEPPPIDEEKKRLTGDLDKIDAQTTEEELREKSFEEKLAETYTELKAAYQVGDMSKAEAVVNDFTDDLVSIITSEPVRYGSLLATVKQFRNTNSQSRLRDILIIMEDMLPASVLEEANAGKSIKTSLHKTYYDLLNE</sequence>
<feature type="region of interest" description="Disordered" evidence="1">
    <location>
        <begin position="467"/>
        <end position="506"/>
    </location>
</feature>
<dbReference type="RefSeq" id="WP_308347632.1">
    <property type="nucleotide sequence ID" value="NZ_CP129971.1"/>
</dbReference>
<feature type="transmembrane region" description="Helical" evidence="2">
    <location>
        <begin position="129"/>
        <end position="148"/>
    </location>
</feature>
<keyword evidence="2" id="KW-0812">Transmembrane</keyword>
<dbReference type="AlphaFoldDB" id="A0AA51RDS2"/>
<feature type="transmembrane region" description="Helical" evidence="2">
    <location>
        <begin position="20"/>
        <end position="42"/>
    </location>
</feature>
<reference evidence="3 4" key="1">
    <citation type="submission" date="2023-08" db="EMBL/GenBank/DDBJ databases">
        <title>Comparative genomics and taxonomic characterization of three novel marine species of genus Marivirga.</title>
        <authorList>
            <person name="Muhammad N."/>
            <person name="Kim S.-G."/>
        </authorList>
    </citation>
    <scope>NUCLEOTIDE SEQUENCE [LARGE SCALE GENOMIC DNA]</scope>
    <source>
        <strain evidence="3 4">BDSF4-3</strain>
    </source>
</reference>
<dbReference type="EMBL" id="CP129971">
    <property type="protein sequence ID" value="WMN10979.1"/>
    <property type="molecule type" value="Genomic_DNA"/>
</dbReference>
<organism evidence="3 4">
    <name type="scientific">Marivirga salinarum</name>
    <dbReference type="NCBI Taxonomy" id="3059078"/>
    <lineage>
        <taxon>Bacteria</taxon>
        <taxon>Pseudomonadati</taxon>
        <taxon>Bacteroidota</taxon>
        <taxon>Cytophagia</taxon>
        <taxon>Cytophagales</taxon>
        <taxon>Marivirgaceae</taxon>
        <taxon>Marivirga</taxon>
    </lineage>
</organism>
<keyword evidence="4" id="KW-1185">Reference proteome</keyword>
<evidence type="ECO:0000256" key="1">
    <source>
        <dbReference type="SAM" id="MobiDB-lite"/>
    </source>
</evidence>
<evidence type="ECO:0008006" key="5">
    <source>
        <dbReference type="Google" id="ProtNLM"/>
    </source>
</evidence>
<name>A0AA51RDS2_9BACT</name>
<accession>A0AA51RDS2</accession>
<evidence type="ECO:0000256" key="2">
    <source>
        <dbReference type="SAM" id="Phobius"/>
    </source>
</evidence>
<dbReference type="Proteomes" id="UP001230496">
    <property type="component" value="Chromosome"/>
</dbReference>
<evidence type="ECO:0000313" key="4">
    <source>
        <dbReference type="Proteomes" id="UP001230496"/>
    </source>
</evidence>
<feature type="compositionally biased region" description="Basic and acidic residues" evidence="1">
    <location>
        <begin position="470"/>
        <end position="481"/>
    </location>
</feature>
<feature type="transmembrane region" description="Helical" evidence="2">
    <location>
        <begin position="48"/>
        <end position="65"/>
    </location>
</feature>
<proteinExistence type="predicted"/>
<keyword evidence="2" id="KW-0472">Membrane</keyword>
<gene>
    <name evidence="3" type="ORF">QYS49_36695</name>
</gene>
<evidence type="ECO:0000313" key="3">
    <source>
        <dbReference type="EMBL" id="WMN10979.1"/>
    </source>
</evidence>
<protein>
    <recommendedName>
        <fullName evidence="5">Tryptophan-rich sensory protein</fullName>
    </recommendedName>
</protein>
<dbReference type="KEGG" id="msaa:QYS49_36695"/>
<keyword evidence="2" id="KW-1133">Transmembrane helix</keyword>